<feature type="transmembrane region" description="Helical" evidence="6">
    <location>
        <begin position="212"/>
        <end position="232"/>
    </location>
</feature>
<feature type="domain" description="EamA" evidence="7">
    <location>
        <begin position="149"/>
        <end position="281"/>
    </location>
</feature>
<feature type="transmembrane region" description="Helical" evidence="6">
    <location>
        <begin position="239"/>
        <end position="258"/>
    </location>
</feature>
<dbReference type="InterPro" id="IPR000620">
    <property type="entry name" value="EamA_dom"/>
</dbReference>
<comment type="subcellular location">
    <subcellularLocation>
        <location evidence="1">Membrane</location>
        <topology evidence="1">Multi-pass membrane protein</topology>
    </subcellularLocation>
</comment>
<feature type="transmembrane region" description="Helical" evidence="6">
    <location>
        <begin position="148"/>
        <end position="168"/>
    </location>
</feature>
<dbReference type="EMBL" id="VOEJ01000004">
    <property type="protein sequence ID" value="TWR29198.1"/>
    <property type="molecule type" value="Genomic_DNA"/>
</dbReference>
<evidence type="ECO:0000313" key="9">
    <source>
        <dbReference type="Proteomes" id="UP000320042"/>
    </source>
</evidence>
<feature type="domain" description="EamA" evidence="7">
    <location>
        <begin position="9"/>
        <end position="137"/>
    </location>
</feature>
<dbReference type="PANTHER" id="PTHR32322:SF2">
    <property type="entry name" value="EAMA DOMAIN-CONTAINING PROTEIN"/>
    <property type="match status" value="1"/>
</dbReference>
<feature type="transmembrane region" description="Helical" evidence="6">
    <location>
        <begin position="264"/>
        <end position="282"/>
    </location>
</feature>
<feature type="transmembrane region" description="Helical" evidence="6">
    <location>
        <begin position="121"/>
        <end position="142"/>
    </location>
</feature>
<evidence type="ECO:0000256" key="5">
    <source>
        <dbReference type="ARBA" id="ARBA00023136"/>
    </source>
</evidence>
<dbReference type="AlphaFoldDB" id="A0A563UCW2"/>
<evidence type="ECO:0000256" key="6">
    <source>
        <dbReference type="SAM" id="Phobius"/>
    </source>
</evidence>
<dbReference type="InterPro" id="IPR037185">
    <property type="entry name" value="EmrE-like"/>
</dbReference>
<feature type="transmembrane region" description="Helical" evidence="6">
    <location>
        <begin position="92"/>
        <end position="114"/>
    </location>
</feature>
<reference evidence="8 9" key="1">
    <citation type="submission" date="2019-07" db="EMBL/GenBank/DDBJ databases">
        <authorList>
            <person name="Kim J."/>
        </authorList>
    </citation>
    <scope>NUCLEOTIDE SEQUENCE [LARGE SCALE GENOMIC DNA]</scope>
    <source>
        <strain evidence="9">dk17</strain>
    </source>
</reference>
<dbReference type="PANTHER" id="PTHR32322">
    <property type="entry name" value="INNER MEMBRANE TRANSPORTER"/>
    <property type="match status" value="1"/>
</dbReference>
<evidence type="ECO:0000313" key="8">
    <source>
        <dbReference type="EMBL" id="TWR29198.1"/>
    </source>
</evidence>
<dbReference type="Proteomes" id="UP000320042">
    <property type="component" value="Unassembled WGS sequence"/>
</dbReference>
<keyword evidence="3 6" id="KW-0812">Transmembrane</keyword>
<accession>A0A563UCW2</accession>
<feature type="transmembrane region" description="Helical" evidence="6">
    <location>
        <begin position="65"/>
        <end position="86"/>
    </location>
</feature>
<comment type="caution">
    <text evidence="8">The sequence shown here is derived from an EMBL/GenBank/DDBJ whole genome shotgun (WGS) entry which is preliminary data.</text>
</comment>
<sequence>MLRKIAPGLTFSILWASGAVAVKFGIRSADALMLASIRFILTGIIFCPYFLYIKKERFWPYKSEWKSIFIYGILCTTLTLGTFFAAQAYSSAGISMLFIAVAPLLIALLSSIVLKRKLTRYEIAGMVIAFSGLVLTSAAALPNASIKPLGILLLLIYITAYALSSVYFSTIKLQMKNSVFNVWQVFIGGIVLLPFCPLFGQAHISRFDANLVLVLLWLIFILSFIANQLWLYLIGVDPVAAGTWLYLTPVFGYAYGYFILGEPITIWSILGAILVVIGLVFSKRKEVV</sequence>
<gene>
    <name evidence="8" type="ORF">FPZ43_09495</name>
</gene>
<evidence type="ECO:0000256" key="2">
    <source>
        <dbReference type="ARBA" id="ARBA00007362"/>
    </source>
</evidence>
<dbReference type="OrthoDB" id="1098926at2"/>
<proteinExistence type="inferred from homology"/>
<keyword evidence="5 6" id="KW-0472">Membrane</keyword>
<dbReference type="RefSeq" id="WP_146381685.1">
    <property type="nucleotide sequence ID" value="NZ_VOEJ01000004.1"/>
</dbReference>
<evidence type="ECO:0000259" key="7">
    <source>
        <dbReference type="Pfam" id="PF00892"/>
    </source>
</evidence>
<keyword evidence="4 6" id="KW-1133">Transmembrane helix</keyword>
<name>A0A563UCW2_9SPHI</name>
<feature type="transmembrane region" description="Helical" evidence="6">
    <location>
        <begin position="180"/>
        <end position="200"/>
    </location>
</feature>
<protein>
    <submittedName>
        <fullName evidence="8">EamA family transporter</fullName>
    </submittedName>
</protein>
<dbReference type="Pfam" id="PF00892">
    <property type="entry name" value="EamA"/>
    <property type="match status" value="2"/>
</dbReference>
<evidence type="ECO:0000256" key="3">
    <source>
        <dbReference type="ARBA" id="ARBA00022692"/>
    </source>
</evidence>
<evidence type="ECO:0000256" key="4">
    <source>
        <dbReference type="ARBA" id="ARBA00022989"/>
    </source>
</evidence>
<dbReference type="GO" id="GO:0016020">
    <property type="term" value="C:membrane"/>
    <property type="evidence" value="ECO:0007669"/>
    <property type="project" value="UniProtKB-SubCell"/>
</dbReference>
<evidence type="ECO:0000256" key="1">
    <source>
        <dbReference type="ARBA" id="ARBA00004141"/>
    </source>
</evidence>
<comment type="similarity">
    <text evidence="2">Belongs to the EamA transporter family.</text>
</comment>
<dbReference type="SUPFAM" id="SSF103481">
    <property type="entry name" value="Multidrug resistance efflux transporter EmrE"/>
    <property type="match status" value="2"/>
</dbReference>
<organism evidence="8 9">
    <name type="scientific">Mucilaginibacter pallidiroseus</name>
    <dbReference type="NCBI Taxonomy" id="2599295"/>
    <lineage>
        <taxon>Bacteria</taxon>
        <taxon>Pseudomonadati</taxon>
        <taxon>Bacteroidota</taxon>
        <taxon>Sphingobacteriia</taxon>
        <taxon>Sphingobacteriales</taxon>
        <taxon>Sphingobacteriaceae</taxon>
        <taxon>Mucilaginibacter</taxon>
    </lineage>
</organism>
<dbReference type="InterPro" id="IPR050638">
    <property type="entry name" value="AA-Vitamin_Transporters"/>
</dbReference>
<feature type="transmembrane region" description="Helical" evidence="6">
    <location>
        <begin position="31"/>
        <end position="53"/>
    </location>
</feature>
<keyword evidence="9" id="KW-1185">Reference proteome</keyword>